<accession>A0A2T7SUR9</accession>
<keyword evidence="3" id="KW-1185">Reference proteome</keyword>
<protein>
    <recommendedName>
        <fullName evidence="4">Methyltransferase</fullName>
    </recommendedName>
</protein>
<evidence type="ECO:0000313" key="2">
    <source>
        <dbReference type="EMBL" id="PVE06647.1"/>
    </source>
</evidence>
<feature type="region of interest" description="Disordered" evidence="1">
    <location>
        <begin position="1"/>
        <end position="28"/>
    </location>
</feature>
<comment type="caution">
    <text evidence="2">The sequence shown here is derived from an EMBL/GenBank/DDBJ whole genome shotgun (WGS) entry which is preliminary data.</text>
</comment>
<sequence length="85" mass="9096">MASASTSSWERAWTPSPSAGRRRPPASGTPFLSFFAPREILALARAAGFTDARHVSAATLNQRYFAGRTDGLRTSNGEELLVATV</sequence>
<name>A0A2T7SUR9_9ACTN</name>
<organism evidence="2 3">
    <name type="scientific">Streptomyces scopuliridis RB72</name>
    <dbReference type="NCBI Taxonomy" id="1440053"/>
    <lineage>
        <taxon>Bacteria</taxon>
        <taxon>Bacillati</taxon>
        <taxon>Actinomycetota</taxon>
        <taxon>Actinomycetes</taxon>
        <taxon>Kitasatosporales</taxon>
        <taxon>Streptomycetaceae</taxon>
        <taxon>Streptomyces</taxon>
    </lineage>
</organism>
<reference evidence="2 3" key="1">
    <citation type="submission" date="2013-12" db="EMBL/GenBank/DDBJ databases">
        <title>Annotated genome of Streptomyces scopuliridis.</title>
        <authorList>
            <person name="Olson J.B."/>
        </authorList>
    </citation>
    <scope>NUCLEOTIDE SEQUENCE [LARGE SCALE GENOMIC DNA]</scope>
    <source>
        <strain evidence="2 3">RB72</strain>
    </source>
</reference>
<dbReference type="AlphaFoldDB" id="A0A2T7SUR9"/>
<dbReference type="EMBL" id="AZSP01000291">
    <property type="protein sequence ID" value="PVE06647.1"/>
    <property type="molecule type" value="Genomic_DNA"/>
</dbReference>
<evidence type="ECO:0000313" key="3">
    <source>
        <dbReference type="Proteomes" id="UP000245992"/>
    </source>
</evidence>
<evidence type="ECO:0000256" key="1">
    <source>
        <dbReference type="SAM" id="MobiDB-lite"/>
    </source>
</evidence>
<gene>
    <name evidence="2" type="ORF">Y717_27730</name>
</gene>
<proteinExistence type="predicted"/>
<dbReference type="Proteomes" id="UP000245992">
    <property type="component" value="Unassembled WGS sequence"/>
</dbReference>
<evidence type="ECO:0008006" key="4">
    <source>
        <dbReference type="Google" id="ProtNLM"/>
    </source>
</evidence>
<dbReference type="STRING" id="1440053.GCA_000718095_00073"/>